<dbReference type="RefSeq" id="WP_273630260.1">
    <property type="nucleotide sequence ID" value="NZ_CP117167.1"/>
</dbReference>
<dbReference type="InterPro" id="IPR050300">
    <property type="entry name" value="GDXG_lipolytic_enzyme"/>
</dbReference>
<keyword evidence="6" id="KW-1185">Reference proteome</keyword>
<evidence type="ECO:0000313" key="6">
    <source>
        <dbReference type="Proteomes" id="UP001216139"/>
    </source>
</evidence>
<name>A0ABY7T8P4_9SPHI</name>
<evidence type="ECO:0000256" key="1">
    <source>
        <dbReference type="ARBA" id="ARBA00022801"/>
    </source>
</evidence>
<feature type="compositionally biased region" description="Low complexity" evidence="2">
    <location>
        <begin position="340"/>
        <end position="362"/>
    </location>
</feature>
<dbReference type="EMBL" id="CP117167">
    <property type="protein sequence ID" value="WCT12042.1"/>
    <property type="molecule type" value="Genomic_DNA"/>
</dbReference>
<evidence type="ECO:0000256" key="3">
    <source>
        <dbReference type="SAM" id="SignalP"/>
    </source>
</evidence>
<dbReference type="Gene3D" id="3.40.50.1820">
    <property type="entry name" value="alpha/beta hydrolase"/>
    <property type="match status" value="1"/>
</dbReference>
<keyword evidence="1 5" id="KW-0378">Hydrolase</keyword>
<feature type="chain" id="PRO_5046841103" evidence="3">
    <location>
        <begin position="21"/>
        <end position="381"/>
    </location>
</feature>
<organism evidence="5 6">
    <name type="scientific">Mucilaginibacter jinjuensis</name>
    <dbReference type="NCBI Taxonomy" id="1176721"/>
    <lineage>
        <taxon>Bacteria</taxon>
        <taxon>Pseudomonadati</taxon>
        <taxon>Bacteroidota</taxon>
        <taxon>Sphingobacteriia</taxon>
        <taxon>Sphingobacteriales</taxon>
        <taxon>Sphingobacteriaceae</taxon>
        <taxon>Mucilaginibacter</taxon>
    </lineage>
</organism>
<feature type="signal peptide" evidence="3">
    <location>
        <begin position="1"/>
        <end position="20"/>
    </location>
</feature>
<evidence type="ECO:0000259" key="4">
    <source>
        <dbReference type="Pfam" id="PF20434"/>
    </source>
</evidence>
<dbReference type="Pfam" id="PF20434">
    <property type="entry name" value="BD-FAE"/>
    <property type="match status" value="1"/>
</dbReference>
<sequence>MLIRKFLTGAAFLLTMSTYAQTTQHRYKDMLFKDVTIDENINYANSSDKKAHLFDIYQPHDDNAKKRPLIIWMHGGGFRTGSKNDKGIKLWSKEFAQRGYVSAAINYTLSKKTIIFGISASELQKSSYYAIQDLKEAIAYFKLNADKYRIDTSKIILAGNSAGAIMALQTAYTNNVQLGEQVGLSKSDADLHSTEFTKVAAVVNFWGAIFDIHWLENAKTPIVSVYGSTDGIIDPDHKGTPMYGSIAIKRKADEQKIPNAIKSFEGYSHELQKHFNPIFSADKETQERWTQASQFAADFLYAQLFEEKTKTKAKTGTTLDYRTIGAPYETKTVKKKKETTATAAKPKTTVTPTTSTDTGGTSLDYRTMWQGTEPKTKKKNK</sequence>
<dbReference type="InterPro" id="IPR049492">
    <property type="entry name" value="BD-FAE-like_dom"/>
</dbReference>
<protein>
    <submittedName>
        <fullName evidence="5">Alpha/beta hydrolase</fullName>
    </submittedName>
</protein>
<feature type="domain" description="BD-FAE-like" evidence="4">
    <location>
        <begin position="55"/>
        <end position="216"/>
    </location>
</feature>
<keyword evidence="3" id="KW-0732">Signal</keyword>
<gene>
    <name evidence="5" type="ORF">PQO05_25240</name>
</gene>
<evidence type="ECO:0000313" key="5">
    <source>
        <dbReference type="EMBL" id="WCT12042.1"/>
    </source>
</evidence>
<proteinExistence type="predicted"/>
<dbReference type="GO" id="GO:0016787">
    <property type="term" value="F:hydrolase activity"/>
    <property type="evidence" value="ECO:0007669"/>
    <property type="project" value="UniProtKB-KW"/>
</dbReference>
<accession>A0ABY7T8P4</accession>
<reference evidence="5 6" key="1">
    <citation type="submission" date="2023-02" db="EMBL/GenBank/DDBJ databases">
        <title>Genome sequence of Mucilaginibacter jinjuensis strain KACC 16571.</title>
        <authorList>
            <person name="Kim S."/>
            <person name="Heo J."/>
            <person name="Kwon S.-W."/>
        </authorList>
    </citation>
    <scope>NUCLEOTIDE SEQUENCE [LARGE SCALE GENOMIC DNA]</scope>
    <source>
        <strain evidence="5 6">KACC 16571</strain>
    </source>
</reference>
<dbReference type="SUPFAM" id="SSF53474">
    <property type="entry name" value="alpha/beta-Hydrolases"/>
    <property type="match status" value="1"/>
</dbReference>
<evidence type="ECO:0000256" key="2">
    <source>
        <dbReference type="SAM" id="MobiDB-lite"/>
    </source>
</evidence>
<feature type="region of interest" description="Disordered" evidence="2">
    <location>
        <begin position="334"/>
        <end position="381"/>
    </location>
</feature>
<dbReference type="PANTHER" id="PTHR48081">
    <property type="entry name" value="AB HYDROLASE SUPERFAMILY PROTEIN C4A8.06C"/>
    <property type="match status" value="1"/>
</dbReference>
<dbReference type="InterPro" id="IPR029058">
    <property type="entry name" value="AB_hydrolase_fold"/>
</dbReference>
<dbReference type="Proteomes" id="UP001216139">
    <property type="component" value="Chromosome"/>
</dbReference>